<comment type="pathway">
    <text evidence="3">Sphingolipid metabolism.</text>
</comment>
<evidence type="ECO:0000256" key="7">
    <source>
        <dbReference type="PROSITE-ProRule" id="PRU00205"/>
    </source>
</evidence>
<evidence type="ECO:0000256" key="1">
    <source>
        <dbReference type="ARBA" id="ARBA00004141"/>
    </source>
</evidence>
<evidence type="ECO:0000259" key="9">
    <source>
        <dbReference type="PROSITE" id="PS50922"/>
    </source>
</evidence>
<organism evidence="10 11">
    <name type="scientific">Psylliodes chrysocephalus</name>
    <dbReference type="NCBI Taxonomy" id="3402493"/>
    <lineage>
        <taxon>Eukaryota</taxon>
        <taxon>Metazoa</taxon>
        <taxon>Ecdysozoa</taxon>
        <taxon>Arthropoda</taxon>
        <taxon>Hexapoda</taxon>
        <taxon>Insecta</taxon>
        <taxon>Pterygota</taxon>
        <taxon>Neoptera</taxon>
        <taxon>Endopterygota</taxon>
        <taxon>Coleoptera</taxon>
        <taxon>Polyphaga</taxon>
        <taxon>Cucujiformia</taxon>
        <taxon>Chrysomeloidea</taxon>
        <taxon>Chrysomelidae</taxon>
        <taxon>Galerucinae</taxon>
        <taxon>Alticini</taxon>
        <taxon>Psylliodes</taxon>
    </lineage>
</organism>
<evidence type="ECO:0000256" key="5">
    <source>
        <dbReference type="ARBA" id="ARBA00022989"/>
    </source>
</evidence>
<keyword evidence="11" id="KW-1185">Reference proteome</keyword>
<evidence type="ECO:0000256" key="2">
    <source>
        <dbReference type="ARBA" id="ARBA00004760"/>
    </source>
</evidence>
<dbReference type="GO" id="GO:0046513">
    <property type="term" value="P:ceramide biosynthetic process"/>
    <property type="evidence" value="ECO:0007669"/>
    <property type="project" value="InterPro"/>
</dbReference>
<gene>
    <name evidence="10" type="ORF">PSYICH_LOCUS15401</name>
</gene>
<comment type="subcellular location">
    <subcellularLocation>
        <location evidence="1">Membrane</location>
        <topology evidence="1">Multi-pass membrane protein</topology>
    </subcellularLocation>
</comment>
<feature type="transmembrane region" description="Helical" evidence="8">
    <location>
        <begin position="198"/>
        <end position="219"/>
    </location>
</feature>
<dbReference type="Proteomes" id="UP001153636">
    <property type="component" value="Chromosome 9"/>
</dbReference>
<keyword evidence="5 8" id="KW-1133">Transmembrane helix</keyword>
<accession>A0A9P0DB03</accession>
<feature type="transmembrane region" description="Helical" evidence="8">
    <location>
        <begin position="173"/>
        <end position="192"/>
    </location>
</feature>
<dbReference type="PIRSF" id="PIRSF005225">
    <property type="entry name" value="LAG1_LAC1"/>
    <property type="match status" value="1"/>
</dbReference>
<dbReference type="PROSITE" id="PS50922">
    <property type="entry name" value="TLC"/>
    <property type="match status" value="1"/>
</dbReference>
<keyword evidence="4 7" id="KW-0812">Transmembrane</keyword>
<feature type="transmembrane region" description="Helical" evidence="8">
    <location>
        <begin position="231"/>
        <end position="250"/>
    </location>
</feature>
<evidence type="ECO:0000256" key="6">
    <source>
        <dbReference type="ARBA" id="ARBA00023136"/>
    </source>
</evidence>
<dbReference type="GO" id="GO:0016020">
    <property type="term" value="C:membrane"/>
    <property type="evidence" value="ECO:0007669"/>
    <property type="project" value="UniProtKB-SubCell"/>
</dbReference>
<evidence type="ECO:0000256" key="3">
    <source>
        <dbReference type="ARBA" id="ARBA00004991"/>
    </source>
</evidence>
<evidence type="ECO:0000313" key="10">
    <source>
        <dbReference type="EMBL" id="CAH1115636.1"/>
    </source>
</evidence>
<evidence type="ECO:0000313" key="11">
    <source>
        <dbReference type="Proteomes" id="UP001153636"/>
    </source>
</evidence>
<feature type="transmembrane region" description="Helical" evidence="8">
    <location>
        <begin position="147"/>
        <end position="166"/>
    </location>
</feature>
<protein>
    <recommendedName>
        <fullName evidence="9">TLC domain-containing protein</fullName>
    </recommendedName>
</protein>
<dbReference type="OrthoDB" id="537032at2759"/>
<sequence>MDRPKFSLISCNFFYPIPIALCLLVARRVFEKYCFEPVGVSLGINPPKVIYNRSNSPLISTLKTTNLLSSAQVSNINKYLFISTTFFNSKSETNHRICRFSRSCWHFMYYLIEFSHGMIILWNKPWLWDIRECWTGYPYQKMSSDIWFYYVINLAYYWSLIIEVFLHKRRKDFTETVVHHVVAIFLIYISFVMNLFRIGTLVIIVLFVSDIFLELAKLFKYLNLEIQSTTCFAFFTIIWIISRLVIYPFWILQDTLIDAPSLILMTPSTYLLNILLCSIAVLNIFWTYQILRVVWKALTNQELYDERSDSEETESEEDCSEKTK</sequence>
<dbReference type="GO" id="GO:0050291">
    <property type="term" value="F:sphingosine N-acyltransferase activity"/>
    <property type="evidence" value="ECO:0007669"/>
    <property type="project" value="InterPro"/>
</dbReference>
<dbReference type="InterPro" id="IPR016439">
    <property type="entry name" value="Lag1/Lac1-like"/>
</dbReference>
<name>A0A9P0DB03_9CUCU</name>
<dbReference type="EMBL" id="OV651821">
    <property type="protein sequence ID" value="CAH1115636.1"/>
    <property type="molecule type" value="Genomic_DNA"/>
</dbReference>
<dbReference type="InterPro" id="IPR006634">
    <property type="entry name" value="TLC-dom"/>
</dbReference>
<dbReference type="SMART" id="SM00724">
    <property type="entry name" value="TLC"/>
    <property type="match status" value="1"/>
</dbReference>
<dbReference type="Pfam" id="PF03798">
    <property type="entry name" value="TRAM_LAG1_CLN8"/>
    <property type="match status" value="1"/>
</dbReference>
<keyword evidence="6 7" id="KW-0472">Membrane</keyword>
<dbReference type="AlphaFoldDB" id="A0A9P0DB03"/>
<feature type="domain" description="TLC" evidence="9">
    <location>
        <begin position="98"/>
        <end position="299"/>
    </location>
</feature>
<reference evidence="10" key="1">
    <citation type="submission" date="2022-01" db="EMBL/GenBank/DDBJ databases">
        <authorList>
            <person name="King R."/>
        </authorList>
    </citation>
    <scope>NUCLEOTIDE SEQUENCE</scope>
</reference>
<evidence type="ECO:0000256" key="4">
    <source>
        <dbReference type="ARBA" id="ARBA00022692"/>
    </source>
</evidence>
<feature type="transmembrane region" description="Helical" evidence="8">
    <location>
        <begin position="270"/>
        <end position="288"/>
    </location>
</feature>
<dbReference type="PANTHER" id="PTHR12560:SF0">
    <property type="entry name" value="LD18904P"/>
    <property type="match status" value="1"/>
</dbReference>
<dbReference type="PANTHER" id="PTHR12560">
    <property type="entry name" value="LONGEVITY ASSURANCE FACTOR 1 LAG1"/>
    <property type="match status" value="1"/>
</dbReference>
<comment type="pathway">
    <text evidence="2">Lipid metabolism; sphingolipid metabolism.</text>
</comment>
<proteinExistence type="predicted"/>
<feature type="transmembrane region" description="Helical" evidence="8">
    <location>
        <begin position="107"/>
        <end position="127"/>
    </location>
</feature>
<feature type="transmembrane region" description="Helical" evidence="8">
    <location>
        <begin position="6"/>
        <end position="26"/>
    </location>
</feature>
<evidence type="ECO:0000256" key="8">
    <source>
        <dbReference type="SAM" id="Phobius"/>
    </source>
</evidence>